<comment type="similarity">
    <text evidence="2">Belongs to the cyclic nucleotide phosphodiesterase family.</text>
</comment>
<dbReference type="InterPro" id="IPR023088">
    <property type="entry name" value="PDEase"/>
</dbReference>
<dbReference type="PRINTS" id="PR00387">
    <property type="entry name" value="PDIESTERASE1"/>
</dbReference>
<feature type="binding site" evidence="6">
    <location>
        <position position="94"/>
    </location>
    <ligand>
        <name>Zn(2+)</name>
        <dbReference type="ChEBI" id="CHEBI:29105"/>
        <label>1</label>
    </ligand>
</feature>
<feature type="binding site" evidence="6">
    <location>
        <position position="94"/>
    </location>
    <ligand>
        <name>Zn(2+)</name>
        <dbReference type="ChEBI" id="CHEBI:29105"/>
        <label>2</label>
    </ligand>
</feature>
<feature type="domain" description="PDEase" evidence="7">
    <location>
        <begin position="1"/>
        <end position="115"/>
    </location>
</feature>
<dbReference type="Gene3D" id="1.10.1300.10">
    <property type="entry name" value="3'5'-cyclic nucleotide phosphodiesterase, catalytic domain"/>
    <property type="match status" value="1"/>
</dbReference>
<dbReference type="PROSITE" id="PS51845">
    <property type="entry name" value="PDEASE_I_2"/>
    <property type="match status" value="1"/>
</dbReference>
<dbReference type="EMBL" id="UYRR01005738">
    <property type="protein sequence ID" value="VDK21987.1"/>
    <property type="molecule type" value="Genomic_DNA"/>
</dbReference>
<dbReference type="SUPFAM" id="SSF109604">
    <property type="entry name" value="HD-domain/PDEase-like"/>
    <property type="match status" value="1"/>
</dbReference>
<evidence type="ECO:0000256" key="1">
    <source>
        <dbReference type="ARBA" id="ARBA00001968"/>
    </source>
</evidence>
<dbReference type="PANTHER" id="PTHR11347">
    <property type="entry name" value="CYCLIC NUCLEOTIDE PHOSPHODIESTERASE"/>
    <property type="match status" value="1"/>
</dbReference>
<evidence type="ECO:0000313" key="9">
    <source>
        <dbReference type="Proteomes" id="UP000267096"/>
    </source>
</evidence>
<evidence type="ECO:0000256" key="3">
    <source>
        <dbReference type="ARBA" id="ARBA00022723"/>
    </source>
</evidence>
<protein>
    <submittedName>
        <fullName evidence="10">3',5'-cyclic-nucleotide phosphodiesterase</fullName>
    </submittedName>
</protein>
<evidence type="ECO:0000259" key="7">
    <source>
        <dbReference type="PROSITE" id="PS51845"/>
    </source>
</evidence>
<dbReference type="OrthoDB" id="189220at2759"/>
<comment type="cofactor">
    <cofactor evidence="1">
        <name>a divalent metal cation</name>
        <dbReference type="ChEBI" id="CHEBI:60240"/>
    </cofactor>
</comment>
<dbReference type="WBParaSite" id="ASIM_0000378301-mRNA-1">
    <property type="protein sequence ID" value="ASIM_0000378301-mRNA-1"/>
    <property type="gene ID" value="ASIM_0000378301"/>
</dbReference>
<evidence type="ECO:0000313" key="8">
    <source>
        <dbReference type="EMBL" id="VDK21987.1"/>
    </source>
</evidence>
<reference evidence="10" key="1">
    <citation type="submission" date="2017-02" db="UniProtKB">
        <authorList>
            <consortium name="WormBaseParasite"/>
        </authorList>
    </citation>
    <scope>IDENTIFICATION</scope>
</reference>
<evidence type="ECO:0000256" key="4">
    <source>
        <dbReference type="ARBA" id="ARBA00022801"/>
    </source>
</evidence>
<feature type="binding site" evidence="6">
    <location>
        <position position="93"/>
    </location>
    <ligand>
        <name>Zn(2+)</name>
        <dbReference type="ChEBI" id="CHEBI:29105"/>
        <label>1</label>
    </ligand>
</feature>
<evidence type="ECO:0000256" key="2">
    <source>
        <dbReference type="ARBA" id="ARBA00007648"/>
    </source>
</evidence>
<dbReference type="AlphaFoldDB" id="A0A0M3J881"/>
<keyword evidence="9" id="KW-1185">Reference proteome</keyword>
<evidence type="ECO:0000256" key="6">
    <source>
        <dbReference type="PIRSR" id="PIRSR623088-3"/>
    </source>
</evidence>
<name>A0A0M3J881_ANISI</name>
<gene>
    <name evidence="8" type="ORF">ASIM_LOCUS3615</name>
</gene>
<dbReference type="InterPro" id="IPR036971">
    <property type="entry name" value="PDEase_catalytic_dom_sf"/>
</dbReference>
<dbReference type="GO" id="GO:0007165">
    <property type="term" value="P:signal transduction"/>
    <property type="evidence" value="ECO:0007669"/>
    <property type="project" value="InterPro"/>
</dbReference>
<dbReference type="Pfam" id="PF00233">
    <property type="entry name" value="PDEase_I"/>
    <property type="match status" value="1"/>
</dbReference>
<dbReference type="InterPro" id="IPR023174">
    <property type="entry name" value="PDEase_CS"/>
</dbReference>
<evidence type="ECO:0000313" key="10">
    <source>
        <dbReference type="WBParaSite" id="ASIM_0000378301-mRNA-1"/>
    </source>
</evidence>
<accession>A0A0M3J881</accession>
<dbReference type="GO" id="GO:0004114">
    <property type="term" value="F:3',5'-cyclic-nucleotide phosphodiesterase activity"/>
    <property type="evidence" value="ECO:0007669"/>
    <property type="project" value="InterPro"/>
</dbReference>
<reference evidence="8 9" key="2">
    <citation type="submission" date="2018-11" db="EMBL/GenBank/DDBJ databases">
        <authorList>
            <consortium name="Pathogen Informatics"/>
        </authorList>
    </citation>
    <scope>NUCLEOTIDE SEQUENCE [LARGE SCALE GENOMIC DNA]</scope>
</reference>
<feature type="binding site" evidence="6">
    <location>
        <position position="57"/>
    </location>
    <ligand>
        <name>Zn(2+)</name>
        <dbReference type="ChEBI" id="CHEBI:29105"/>
        <label>1</label>
    </ligand>
</feature>
<dbReference type="PROSITE" id="PS00126">
    <property type="entry name" value="PDEASE_I_1"/>
    <property type="match status" value="1"/>
</dbReference>
<feature type="active site" description="Proton donor" evidence="5">
    <location>
        <position position="53"/>
    </location>
</feature>
<organism evidence="10">
    <name type="scientific">Anisakis simplex</name>
    <name type="common">Herring worm</name>
    <dbReference type="NCBI Taxonomy" id="6269"/>
    <lineage>
        <taxon>Eukaryota</taxon>
        <taxon>Metazoa</taxon>
        <taxon>Ecdysozoa</taxon>
        <taxon>Nematoda</taxon>
        <taxon>Chromadorea</taxon>
        <taxon>Rhabditida</taxon>
        <taxon>Spirurina</taxon>
        <taxon>Ascaridomorpha</taxon>
        <taxon>Ascaridoidea</taxon>
        <taxon>Anisakidae</taxon>
        <taxon>Anisakis</taxon>
        <taxon>Anisakis simplex complex</taxon>
    </lineage>
</organism>
<evidence type="ECO:0000256" key="5">
    <source>
        <dbReference type="PIRSR" id="PIRSR623088-1"/>
    </source>
</evidence>
<keyword evidence="4" id="KW-0378">Hydrolase</keyword>
<dbReference type="GO" id="GO:0046872">
    <property type="term" value="F:metal ion binding"/>
    <property type="evidence" value="ECO:0007669"/>
    <property type="project" value="UniProtKB-KW"/>
</dbReference>
<sequence length="115" mass="12957">MEHREICKKAKIDYMTEVKLQNRGLLKTFEIPPGALLTYLLHLEHHYRDNPYHNLVHGGDVAQSTNVLISCPSLTGVFSELEVLAALFASAVHDVDHPGFTNQYLINSSELLKTK</sequence>
<proteinExistence type="inferred from homology"/>
<keyword evidence="3 6" id="KW-0479">Metal-binding</keyword>
<dbReference type="Proteomes" id="UP000267096">
    <property type="component" value="Unassembled WGS sequence"/>
</dbReference>
<dbReference type="InterPro" id="IPR002073">
    <property type="entry name" value="PDEase_catalytic_dom"/>
</dbReference>